<proteinExistence type="predicted"/>
<evidence type="ECO:0000313" key="1">
    <source>
        <dbReference type="EMBL" id="KAJ9082910.1"/>
    </source>
</evidence>
<gene>
    <name evidence="1" type="ORF">DSO57_1000212</name>
</gene>
<comment type="caution">
    <text evidence="1">The sequence shown here is derived from an EMBL/GenBank/DDBJ whole genome shotgun (WGS) entry which is preliminary data.</text>
</comment>
<reference evidence="1" key="1">
    <citation type="submission" date="2022-04" db="EMBL/GenBank/DDBJ databases">
        <title>Genome of the entomopathogenic fungus Entomophthora muscae.</title>
        <authorList>
            <person name="Elya C."/>
            <person name="Lovett B.R."/>
            <person name="Lee E."/>
            <person name="Macias A.M."/>
            <person name="Hajek A.E."/>
            <person name="De Bivort B.L."/>
            <person name="Kasson M.T."/>
            <person name="De Fine Licht H.H."/>
            <person name="Stajich J.E."/>
        </authorList>
    </citation>
    <scope>NUCLEOTIDE SEQUENCE</scope>
    <source>
        <strain evidence="1">Berkeley</strain>
    </source>
</reference>
<dbReference type="Proteomes" id="UP001165960">
    <property type="component" value="Unassembled WGS sequence"/>
</dbReference>
<dbReference type="EMBL" id="QTSX02001421">
    <property type="protein sequence ID" value="KAJ9082910.1"/>
    <property type="molecule type" value="Genomic_DNA"/>
</dbReference>
<keyword evidence="2" id="KW-1185">Reference proteome</keyword>
<protein>
    <submittedName>
        <fullName evidence="1">Uncharacterized protein</fullName>
    </submittedName>
</protein>
<organism evidence="1 2">
    <name type="scientific">Entomophthora muscae</name>
    <dbReference type="NCBI Taxonomy" id="34485"/>
    <lineage>
        <taxon>Eukaryota</taxon>
        <taxon>Fungi</taxon>
        <taxon>Fungi incertae sedis</taxon>
        <taxon>Zoopagomycota</taxon>
        <taxon>Entomophthoromycotina</taxon>
        <taxon>Entomophthoromycetes</taxon>
        <taxon>Entomophthorales</taxon>
        <taxon>Entomophthoraceae</taxon>
        <taxon>Entomophthora</taxon>
    </lineage>
</organism>
<sequence>MLHSTNVEEKRGPDSLFAKTDPHFLLSHLGFEDLMDWSDDIVLETALSLLATPSTLLYTCHNSEELSSAYLAIIKQFGVSHHEKTLYIYVQTLFSYDDTVYLCLNVTTRDTNGLFS</sequence>
<evidence type="ECO:0000313" key="2">
    <source>
        <dbReference type="Proteomes" id="UP001165960"/>
    </source>
</evidence>
<accession>A0ACC2U7W4</accession>
<name>A0ACC2U7W4_9FUNG</name>